<accession>A0ABY5H6T5</accession>
<reference evidence="2" key="1">
    <citation type="submission" date="2021-04" db="EMBL/GenBank/DDBJ databases">
        <title>Oceanospirillales bacteria with DddD are important DMSP degraders in coastal seawater.</title>
        <authorList>
            <person name="Liu J."/>
        </authorList>
    </citation>
    <scope>NUCLEOTIDE SEQUENCE</scope>
    <source>
        <strain evidence="2">D13-4</strain>
    </source>
</reference>
<dbReference type="RefSeq" id="WP_255838621.1">
    <property type="nucleotide sequence ID" value="NZ_CP073346.1"/>
</dbReference>
<dbReference type="Proteomes" id="UP001059672">
    <property type="component" value="Chromosome"/>
</dbReference>
<gene>
    <name evidence="2" type="ORF">KDW96_01440</name>
</gene>
<name>A0ABY5H6T5_9PSED</name>
<proteinExistence type="predicted"/>
<organism evidence="2 3">
    <name type="scientific">Pseudomonas benzenivorans</name>
    <dbReference type="NCBI Taxonomy" id="556533"/>
    <lineage>
        <taxon>Bacteria</taxon>
        <taxon>Pseudomonadati</taxon>
        <taxon>Pseudomonadota</taxon>
        <taxon>Gammaproteobacteria</taxon>
        <taxon>Pseudomonadales</taxon>
        <taxon>Pseudomonadaceae</taxon>
        <taxon>Pseudomonas</taxon>
    </lineage>
</organism>
<evidence type="ECO:0000313" key="2">
    <source>
        <dbReference type="EMBL" id="UTW08026.1"/>
    </source>
</evidence>
<feature type="coiled-coil region" evidence="1">
    <location>
        <begin position="126"/>
        <end position="180"/>
    </location>
</feature>
<keyword evidence="1" id="KW-0175">Coiled coil</keyword>
<sequence>MTRFTVTIARHVVKCGDQMVAEVETLATAGTAPDEEQRYMLYSNGWFSTSDIKSTYDPASNLSTGLNASSVGQGPAIVANIVGTAAKLALTAAAMGVAPPEACSPDVANAVKALYPDGQPSLKKSVDNATALLAQHTATLASLNAQLAAAKTDKTLQGKVVQAIQQQKSASDSLEQLQTQLATSLKVTTDIQTVTWPNRSSEASTTAPFKINPDLLKKWMASSVDKATFDAASKSLSVYLALYSQPTNNAWEPLQSLKTDGLKIEGVPVRQARSARLLMCITDACPAKLPEGVNLTDKQYAADFPVLQAGPTYWLPAEGGAFRSQSLAVTLNANGNPSEIHTMEKVAVAESMSGTAKSVATLLSELPAALDAAKLAQIKAETDQLNADIAQQSAQATAGMQTQTNTVTAQKNLVEAKKAYDAAVSSVSLQGQQQEKASLSAQSDVLEAQAVLATAQAKSQVVNETSVLAAQTSLLTAQTVQINAAKALVAAQQQ</sequence>
<evidence type="ECO:0000256" key="1">
    <source>
        <dbReference type="SAM" id="Coils"/>
    </source>
</evidence>
<keyword evidence="3" id="KW-1185">Reference proteome</keyword>
<protein>
    <submittedName>
        <fullName evidence="2">Uncharacterized protein</fullName>
    </submittedName>
</protein>
<dbReference type="EMBL" id="CP073346">
    <property type="protein sequence ID" value="UTW08026.1"/>
    <property type="molecule type" value="Genomic_DNA"/>
</dbReference>
<evidence type="ECO:0000313" key="3">
    <source>
        <dbReference type="Proteomes" id="UP001059672"/>
    </source>
</evidence>